<reference evidence="2" key="1">
    <citation type="submission" date="2023-06" db="EMBL/GenBank/DDBJ databases">
        <authorList>
            <consortium name="Lawrence Berkeley National Laboratory"/>
            <person name="Ahrendt S."/>
            <person name="Sahu N."/>
            <person name="Indic B."/>
            <person name="Wong-Bajracharya J."/>
            <person name="Merenyi Z."/>
            <person name="Ke H.-M."/>
            <person name="Monk M."/>
            <person name="Kocsube S."/>
            <person name="Drula E."/>
            <person name="Lipzen A."/>
            <person name="Balint B."/>
            <person name="Henrissat B."/>
            <person name="Andreopoulos B."/>
            <person name="Martin F.M."/>
            <person name="Harder C.B."/>
            <person name="Rigling D."/>
            <person name="Ford K.L."/>
            <person name="Foster G.D."/>
            <person name="Pangilinan J."/>
            <person name="Papanicolaou A."/>
            <person name="Barry K."/>
            <person name="LaButti K."/>
            <person name="Viragh M."/>
            <person name="Koriabine M."/>
            <person name="Yan M."/>
            <person name="Riley R."/>
            <person name="Champramary S."/>
            <person name="Plett K.L."/>
            <person name="Tsai I.J."/>
            <person name="Slot J."/>
            <person name="Sipos G."/>
            <person name="Plett J."/>
            <person name="Nagy L.G."/>
            <person name="Grigoriev I.V."/>
        </authorList>
    </citation>
    <scope>NUCLEOTIDE SEQUENCE</scope>
    <source>
        <strain evidence="2">HWK02</strain>
    </source>
</reference>
<feature type="compositionally biased region" description="Polar residues" evidence="1">
    <location>
        <begin position="51"/>
        <end position="74"/>
    </location>
</feature>
<dbReference type="Proteomes" id="UP001175228">
    <property type="component" value="Unassembled WGS sequence"/>
</dbReference>
<feature type="region of interest" description="Disordered" evidence="1">
    <location>
        <begin position="1"/>
        <end position="74"/>
    </location>
</feature>
<name>A0AA39PYP8_9AGAR</name>
<comment type="caution">
    <text evidence="2">The sequence shown here is derived from an EMBL/GenBank/DDBJ whole genome shotgun (WGS) entry which is preliminary data.</text>
</comment>
<dbReference type="AlphaFoldDB" id="A0AA39PYP8"/>
<feature type="compositionally biased region" description="Basic residues" evidence="1">
    <location>
        <begin position="30"/>
        <end position="45"/>
    </location>
</feature>
<evidence type="ECO:0000256" key="1">
    <source>
        <dbReference type="SAM" id="MobiDB-lite"/>
    </source>
</evidence>
<sequence>MPASVGRPRKYNSLDEQCQAHAESSAKSYARNKTRINKRRQRKYRAANPCVPQSMTRPSQVSAAPTHQNISQPKQVVKSLTKRLLDRAHAKNTEFMTLIDRSPRKYAEGLYLRFMETVTRRTPRGDDDELCQELLKIGELIKDVTTFEDRILNAAGVGDDLAEAQQIREGIQEVERWLEDILCGTLEGVDILTKAYHDQTLLYQCVAK</sequence>
<proteinExistence type="predicted"/>
<keyword evidence="3" id="KW-1185">Reference proteome</keyword>
<protein>
    <submittedName>
        <fullName evidence="2">Uncharacterized protein</fullName>
    </submittedName>
</protein>
<dbReference type="EMBL" id="JAUEPU010000027">
    <property type="protein sequence ID" value="KAK0492985.1"/>
    <property type="molecule type" value="Genomic_DNA"/>
</dbReference>
<evidence type="ECO:0000313" key="3">
    <source>
        <dbReference type="Proteomes" id="UP001175228"/>
    </source>
</evidence>
<accession>A0AA39PYP8</accession>
<gene>
    <name evidence="2" type="ORF">EDD18DRAFT_1108585</name>
</gene>
<evidence type="ECO:0000313" key="2">
    <source>
        <dbReference type="EMBL" id="KAK0492985.1"/>
    </source>
</evidence>
<organism evidence="2 3">
    <name type="scientific">Armillaria luteobubalina</name>
    <dbReference type="NCBI Taxonomy" id="153913"/>
    <lineage>
        <taxon>Eukaryota</taxon>
        <taxon>Fungi</taxon>
        <taxon>Dikarya</taxon>
        <taxon>Basidiomycota</taxon>
        <taxon>Agaricomycotina</taxon>
        <taxon>Agaricomycetes</taxon>
        <taxon>Agaricomycetidae</taxon>
        <taxon>Agaricales</taxon>
        <taxon>Marasmiineae</taxon>
        <taxon>Physalacriaceae</taxon>
        <taxon>Armillaria</taxon>
    </lineage>
</organism>